<dbReference type="EMBL" id="QVQW01000113">
    <property type="protein sequence ID" value="RKU40249.1"/>
    <property type="molecule type" value="Genomic_DNA"/>
</dbReference>
<dbReference type="Proteomes" id="UP000275385">
    <property type="component" value="Unassembled WGS sequence"/>
</dbReference>
<evidence type="ECO:0000256" key="2">
    <source>
        <dbReference type="SAM" id="MobiDB-lite"/>
    </source>
</evidence>
<dbReference type="GO" id="GO:0046579">
    <property type="term" value="P:positive regulation of Ras protein signal transduction"/>
    <property type="evidence" value="ECO:0007669"/>
    <property type="project" value="TreeGrafter"/>
</dbReference>
<dbReference type="InterPro" id="IPR018865">
    <property type="entry name" value="STK19-like"/>
</dbReference>
<proteinExistence type="inferred from homology"/>
<dbReference type="PANTHER" id="PTHR15243">
    <property type="entry name" value="SERINE/THREONINE-PROTEIN KINASE 19"/>
    <property type="match status" value="1"/>
</dbReference>
<feature type="compositionally biased region" description="Polar residues" evidence="2">
    <location>
        <begin position="45"/>
        <end position="58"/>
    </location>
</feature>
<organism evidence="3 4">
    <name type="scientific">Coniochaeta pulveracea</name>
    <dbReference type="NCBI Taxonomy" id="177199"/>
    <lineage>
        <taxon>Eukaryota</taxon>
        <taxon>Fungi</taxon>
        <taxon>Dikarya</taxon>
        <taxon>Ascomycota</taxon>
        <taxon>Pezizomycotina</taxon>
        <taxon>Sordariomycetes</taxon>
        <taxon>Sordariomycetidae</taxon>
        <taxon>Coniochaetales</taxon>
        <taxon>Coniochaetaceae</taxon>
        <taxon>Coniochaeta</taxon>
    </lineage>
</organism>
<accession>A0A420XXI5</accession>
<dbReference type="PANTHER" id="PTHR15243:SF0">
    <property type="entry name" value="SERINE_THREONINE-PROTEIN KINASE 19"/>
    <property type="match status" value="1"/>
</dbReference>
<name>A0A420XXI5_9PEZI</name>
<dbReference type="OrthoDB" id="3980126at2759"/>
<dbReference type="AlphaFoldDB" id="A0A420XXI5"/>
<evidence type="ECO:0000256" key="1">
    <source>
        <dbReference type="ARBA" id="ARBA00093458"/>
    </source>
</evidence>
<sequence length="414" mass="43595">MPSSLRSVLGLGGGKVKKRKSSSSSTPQRKNSSPSIASWPRTKPTRSLSSKSLGSTPNDGHDPSPSPLSTGTSIADLTNLIRTVPEALRLAQSTMFDPIPEAHSGMGSVRTAEILNYRAALPPVASIPHVTALLTATASNPSAIARDIEQAARSGEIRKIIIPMRGGLGETLIPTSDLDSLITKAQEKGLIDGHTKHGFLAYLRSNPGTTRIPRTVPSPDGNGLLLDVKQTDALVRAGFLTSPSGQNGGHIVSSFSRPEDKYTLMSVETVANAISGTFHAVGGRDVIHSSGGTGIPSALDTLTTTLSLAVPGNGTYLKLVAAAVAHLTSLLEKAQYREMTESSLKEKWNGGIAGDATSLAKRSRGEFAGILPGRTKKWKDFYGLRFEWVLDEALGMGVVEGFETGSVGRGIRLI</sequence>
<comment type="similarity">
    <text evidence="1">Belongs to the STK19 family.</text>
</comment>
<keyword evidence="4" id="KW-1185">Reference proteome</keyword>
<evidence type="ECO:0000313" key="3">
    <source>
        <dbReference type="EMBL" id="RKU40249.1"/>
    </source>
</evidence>
<evidence type="ECO:0000313" key="4">
    <source>
        <dbReference type="Proteomes" id="UP000275385"/>
    </source>
</evidence>
<feature type="region of interest" description="Disordered" evidence="2">
    <location>
        <begin position="1"/>
        <end position="73"/>
    </location>
</feature>
<evidence type="ECO:0008006" key="5">
    <source>
        <dbReference type="Google" id="ProtNLM"/>
    </source>
</evidence>
<dbReference type="Pfam" id="PF10494">
    <property type="entry name" value="Stk19"/>
    <property type="match status" value="1"/>
</dbReference>
<comment type="caution">
    <text evidence="3">The sequence shown here is derived from an EMBL/GenBank/DDBJ whole genome shotgun (WGS) entry which is preliminary data.</text>
</comment>
<reference evidence="3 4" key="1">
    <citation type="submission" date="2018-08" db="EMBL/GenBank/DDBJ databases">
        <title>Draft genome of the lignicolous fungus Coniochaeta pulveracea.</title>
        <authorList>
            <person name="Borstlap C.J."/>
            <person name="De Witt R.N."/>
            <person name="Botha A."/>
            <person name="Volschenk H."/>
        </authorList>
    </citation>
    <scope>NUCLEOTIDE SEQUENCE [LARGE SCALE GENOMIC DNA]</scope>
    <source>
        <strain evidence="3 4">CAB683</strain>
    </source>
</reference>
<gene>
    <name evidence="3" type="ORF">DL546_002374</name>
</gene>
<feature type="compositionally biased region" description="Polar residues" evidence="2">
    <location>
        <begin position="26"/>
        <end position="36"/>
    </location>
</feature>
<protein>
    <recommendedName>
        <fullName evidence="5">Serine-threonine protein kinase 19</fullName>
    </recommendedName>
</protein>